<dbReference type="GO" id="GO:0046657">
    <property type="term" value="P:folic acid catabolic process"/>
    <property type="evidence" value="ECO:0007669"/>
    <property type="project" value="TreeGrafter"/>
</dbReference>
<organism evidence="3 4">
    <name type="scientific">Romboutsia lituseburensis DSM 797</name>
    <dbReference type="NCBI Taxonomy" id="1121325"/>
    <lineage>
        <taxon>Bacteria</taxon>
        <taxon>Bacillati</taxon>
        <taxon>Bacillota</taxon>
        <taxon>Clostridia</taxon>
        <taxon>Peptostreptococcales</taxon>
        <taxon>Peptostreptococcaceae</taxon>
        <taxon>Romboutsia</taxon>
    </lineage>
</organism>
<dbReference type="RefSeq" id="WP_092724819.1">
    <property type="nucleotide sequence ID" value="NZ_FNGW01000003.1"/>
</dbReference>
<dbReference type="PIRSF" id="PIRSF037226">
    <property type="entry name" value="Amidohydrolase_ACY1L2_prd"/>
    <property type="match status" value="1"/>
</dbReference>
<dbReference type="InterPro" id="IPR011650">
    <property type="entry name" value="Peptidase_M20_dimer"/>
</dbReference>
<dbReference type="Gene3D" id="3.30.70.360">
    <property type="match status" value="1"/>
</dbReference>
<dbReference type="PANTHER" id="PTHR30575">
    <property type="entry name" value="PEPTIDASE M20"/>
    <property type="match status" value="1"/>
</dbReference>
<dbReference type="InterPro" id="IPR052030">
    <property type="entry name" value="Peptidase_M20/M20A_hydrolases"/>
</dbReference>
<sequence>MNLQNLKLRAYEIENKLCKEFEEVNDYIFKNPELGGQEYKSSKYIVDKMNEYGFKTTFPYCNIDTAFRAELGDEEGPTIAFISEYDALPGYGENNDEPGHACGHNWIAASTLGACVVLSKLKKYFKGKIILIGTPAEETIGYKYNLVKSGAFDDIDAAFQMHIESCNNVNCKSLAMDSLEFEFEGLAAHAASHPHKGVNALDAVNLMFAGINALRQHVKSDVRIHGIITNGGQAANIVPEKSICQFYIRASERSYLEEVTQKVINCAKGAELMTGAKLSYRNFENPFDNIINISSFQSIMKSNLQDIGVIDFYEGNNPPTGSTDIGNVSQVCPTMYTELSLNINPMVYVHEKEFLKFANSNESYELLHKAIKSMATTALELYCDKNLLSQIKEEHLMLVGYK</sequence>
<dbReference type="Proteomes" id="UP000199068">
    <property type="component" value="Unassembled WGS sequence"/>
</dbReference>
<accession>A0A1G9M829</accession>
<dbReference type="AlphaFoldDB" id="A0A1G9M829"/>
<dbReference type="GO" id="GO:0016805">
    <property type="term" value="F:dipeptidase activity"/>
    <property type="evidence" value="ECO:0007669"/>
    <property type="project" value="InterPro"/>
</dbReference>
<gene>
    <name evidence="3" type="ORF">SAMN04515677_103107</name>
</gene>
<evidence type="ECO:0000313" key="4">
    <source>
        <dbReference type="Proteomes" id="UP000199068"/>
    </source>
</evidence>
<dbReference type="Pfam" id="PF07687">
    <property type="entry name" value="M20_dimer"/>
    <property type="match status" value="1"/>
</dbReference>
<dbReference type="InterPro" id="IPR017439">
    <property type="entry name" value="Amidohydrolase"/>
</dbReference>
<evidence type="ECO:0000259" key="2">
    <source>
        <dbReference type="Pfam" id="PF07687"/>
    </source>
</evidence>
<reference evidence="3 4" key="1">
    <citation type="submission" date="2016-10" db="EMBL/GenBank/DDBJ databases">
        <authorList>
            <person name="de Groot N.N."/>
        </authorList>
    </citation>
    <scope>NUCLEOTIDE SEQUENCE [LARGE SCALE GENOMIC DNA]</scope>
    <source>
        <strain evidence="3 4">DSM 797</strain>
    </source>
</reference>
<dbReference type="SUPFAM" id="SSF55031">
    <property type="entry name" value="Bacterial exopeptidase dimerisation domain"/>
    <property type="match status" value="1"/>
</dbReference>
<dbReference type="Gene3D" id="3.40.630.10">
    <property type="entry name" value="Zn peptidases"/>
    <property type="match status" value="1"/>
</dbReference>
<evidence type="ECO:0000313" key="3">
    <source>
        <dbReference type="EMBL" id="SDL70127.1"/>
    </source>
</evidence>
<keyword evidence="4" id="KW-1185">Reference proteome</keyword>
<protein>
    <recommendedName>
        <fullName evidence="1">Peptidase M20 domain-containing protein 2</fullName>
    </recommendedName>
</protein>
<dbReference type="NCBIfam" id="TIGR01891">
    <property type="entry name" value="amidohydrolases"/>
    <property type="match status" value="1"/>
</dbReference>
<dbReference type="SUPFAM" id="SSF53187">
    <property type="entry name" value="Zn-dependent exopeptidases"/>
    <property type="match status" value="1"/>
</dbReference>
<dbReference type="InterPro" id="IPR036264">
    <property type="entry name" value="Bact_exopeptidase_dim_dom"/>
</dbReference>
<dbReference type="PANTHER" id="PTHR30575:SF0">
    <property type="entry name" value="XAA-ARG DIPEPTIDASE"/>
    <property type="match status" value="1"/>
</dbReference>
<name>A0A1G9M829_9FIRM</name>
<dbReference type="InterPro" id="IPR017144">
    <property type="entry name" value="Xaa-Arg_dipeptidase"/>
</dbReference>
<dbReference type="Pfam" id="PF01546">
    <property type="entry name" value="Peptidase_M20"/>
    <property type="match status" value="1"/>
</dbReference>
<comment type="similarity">
    <text evidence="1">Belongs to the peptidase M20A family.</text>
</comment>
<evidence type="ECO:0000256" key="1">
    <source>
        <dbReference type="PIRNR" id="PIRNR037226"/>
    </source>
</evidence>
<dbReference type="FunFam" id="3.30.70.360:FF:000004">
    <property type="entry name" value="Peptidase M20 domain-containing protein 2"/>
    <property type="match status" value="1"/>
</dbReference>
<dbReference type="CDD" id="cd05672">
    <property type="entry name" value="M20_ACY1L2-like"/>
    <property type="match status" value="1"/>
</dbReference>
<dbReference type="GO" id="GO:0071713">
    <property type="term" value="F:para-aminobenzoyl-glutamate hydrolase activity"/>
    <property type="evidence" value="ECO:0007669"/>
    <property type="project" value="TreeGrafter"/>
</dbReference>
<dbReference type="GO" id="GO:0005737">
    <property type="term" value="C:cytoplasm"/>
    <property type="evidence" value="ECO:0007669"/>
    <property type="project" value="TreeGrafter"/>
</dbReference>
<feature type="domain" description="Peptidase M20 dimerisation" evidence="2">
    <location>
        <begin position="178"/>
        <end position="267"/>
    </location>
</feature>
<proteinExistence type="inferred from homology"/>
<dbReference type="InterPro" id="IPR002933">
    <property type="entry name" value="Peptidase_M20"/>
</dbReference>
<keyword evidence="3" id="KW-0378">Hydrolase</keyword>
<dbReference type="STRING" id="1121325.SAMN04515677_103107"/>
<dbReference type="EMBL" id="FNGW01000003">
    <property type="protein sequence ID" value="SDL70127.1"/>
    <property type="molecule type" value="Genomic_DNA"/>
</dbReference>